<dbReference type="AlphaFoldDB" id="A0A1H0ITM8"/>
<dbReference type="Proteomes" id="UP000199134">
    <property type="component" value="Unassembled WGS sequence"/>
</dbReference>
<reference evidence="2" key="1">
    <citation type="submission" date="2016-10" db="EMBL/GenBank/DDBJ databases">
        <authorList>
            <person name="de Groot N.N."/>
        </authorList>
    </citation>
    <scope>NUCLEOTIDE SEQUENCE [LARGE SCALE GENOMIC DNA]</scope>
    <source>
        <strain evidence="2">BP1-145</strain>
    </source>
</reference>
<evidence type="ECO:0000313" key="2">
    <source>
        <dbReference type="Proteomes" id="UP000199134"/>
    </source>
</evidence>
<evidence type="ECO:0000313" key="1">
    <source>
        <dbReference type="EMBL" id="SDO34745.1"/>
    </source>
</evidence>
<sequence length="79" mass="9321">MHFLCALDLYQYTKRPSPYYILYREGCFYTEGHLQDGTPNERLLAHYILARTYVAMDDVPQAIETVYTCLFIVCLLIVY</sequence>
<comment type="caution">
    <text evidence="1">The sequence shown here is derived from an EMBL/GenBank/DDBJ whole genome shotgun (WGS) entry which is preliminary data.</text>
</comment>
<organism evidence="1 2">
    <name type="scientific">Prevotella communis</name>
    <dbReference type="NCBI Taxonomy" id="2913614"/>
    <lineage>
        <taxon>Bacteria</taxon>
        <taxon>Pseudomonadati</taxon>
        <taxon>Bacteroidota</taxon>
        <taxon>Bacteroidia</taxon>
        <taxon>Bacteroidales</taxon>
        <taxon>Prevotellaceae</taxon>
        <taxon>Prevotella</taxon>
    </lineage>
</organism>
<proteinExistence type="predicted"/>
<name>A0A1H0ITM8_9BACT</name>
<accession>A0A1H0ITM8</accession>
<protein>
    <submittedName>
        <fullName evidence="1">Uncharacterized protein</fullName>
    </submittedName>
</protein>
<dbReference type="EMBL" id="FNIW01000016">
    <property type="protein sequence ID" value="SDO34745.1"/>
    <property type="molecule type" value="Genomic_DNA"/>
</dbReference>
<gene>
    <name evidence="1" type="ORF">SAMN04487900_116103</name>
</gene>